<dbReference type="Proteomes" id="UP000037685">
    <property type="component" value="Unassembled WGS sequence"/>
</dbReference>
<dbReference type="AlphaFoldDB" id="A0A0M9ADE4"/>
<comment type="caution">
    <text evidence="1">The sequence shown here is derived from an EMBL/GenBank/DDBJ whole genome shotgun (WGS) entry which is preliminary data.</text>
</comment>
<gene>
    <name evidence="1" type="ORF">BVI061214_00960</name>
</gene>
<accession>A0A0M9ADE4</accession>
<dbReference type="EMBL" id="LHCI01000106">
    <property type="protein sequence ID" value="KOX89779.1"/>
    <property type="molecule type" value="Genomic_DNA"/>
</dbReference>
<dbReference type="PATRIC" id="fig|271.14.peg.1035"/>
<evidence type="ECO:0000313" key="1">
    <source>
        <dbReference type="EMBL" id="KOX89779.1"/>
    </source>
</evidence>
<organism evidence="1 2">
    <name type="scientific">Thermus aquaticus</name>
    <dbReference type="NCBI Taxonomy" id="271"/>
    <lineage>
        <taxon>Bacteria</taxon>
        <taxon>Thermotogati</taxon>
        <taxon>Deinococcota</taxon>
        <taxon>Deinococci</taxon>
        <taxon>Thermales</taxon>
        <taxon>Thermaceae</taxon>
        <taxon>Thermus</taxon>
    </lineage>
</organism>
<proteinExistence type="predicted"/>
<evidence type="ECO:0000313" key="2">
    <source>
        <dbReference type="Proteomes" id="UP000037685"/>
    </source>
</evidence>
<sequence length="348" mass="37797">MGKVLIQNTLSQLNQELQGLLQVQGFISDQSTPLSQGLQTLEQRLDPLAYLKQPLPRAQELLGGILPQGVQTLPRGRFECPYNSGCTQVGSSNDLEMRFQKADGTWNKLFADWDYSSKGASSPTVYVHNPSDTQGQYLQEMPTKAFGSLDLKEDGTKEGEATFQATWRPSTCVSGKYLTEPGNLSLTGFLQRPVGTGRLVDLPSLSLTTSASQLKLVWNLSLLTQGNDADLHTKGFIQINGSSTPGTCGSLLEKFNASSGEVDVKLDTRNHAARLYFKITDWNENTGAITVQNGYLTIDGKTVTFAGVLDDANGNCVPGENLTLTFAGGQTMSLETYLIQNLEVSPCR</sequence>
<reference evidence="1 2" key="1">
    <citation type="submission" date="2015-07" db="EMBL/GenBank/DDBJ databases">
        <authorList>
            <person name="Noorani M."/>
        </authorList>
    </citation>
    <scope>NUCLEOTIDE SEQUENCE [LARGE SCALE GENOMIC DNA]</scope>
    <source>
        <strain evidence="2">ATCC 25104 / DSM 625 / JCM 10724 / NBRC 103206 / NCIMB 11243 / YT-1</strain>
    </source>
</reference>
<name>A0A0M9ADE4_THEAQ</name>
<protein>
    <submittedName>
        <fullName evidence="1">Uncharacterized protein</fullName>
    </submittedName>
</protein>